<dbReference type="AlphaFoldDB" id="A0A811KUT7"/>
<reference evidence="1" key="1">
    <citation type="submission" date="2020-09" db="EMBL/GenBank/DDBJ databases">
        <authorList>
            <person name="Kikuchi T."/>
        </authorList>
    </citation>
    <scope>NUCLEOTIDE SEQUENCE</scope>
    <source>
        <strain evidence="1">SH1</strain>
    </source>
</reference>
<dbReference type="PANTHER" id="PTHR13383">
    <property type="entry name" value="RIBONUCLEASE H2 SUBUNIT B"/>
    <property type="match status" value="1"/>
</dbReference>
<keyword evidence="2" id="KW-1185">Reference proteome</keyword>
<dbReference type="Proteomes" id="UP000783686">
    <property type="component" value="Unassembled WGS sequence"/>
</dbReference>
<dbReference type="PANTHER" id="PTHR13383:SF11">
    <property type="entry name" value="RIBONUCLEASE H2 SUBUNIT B"/>
    <property type="match status" value="1"/>
</dbReference>
<dbReference type="OrthoDB" id="5848737at2759"/>
<evidence type="ECO:0000313" key="2">
    <source>
        <dbReference type="Proteomes" id="UP000614601"/>
    </source>
</evidence>
<dbReference type="GO" id="GO:0032299">
    <property type="term" value="C:ribonuclease H2 complex"/>
    <property type="evidence" value="ECO:0007669"/>
    <property type="project" value="InterPro"/>
</dbReference>
<proteinExistence type="predicted"/>
<protein>
    <submittedName>
        <fullName evidence="1">Uncharacterized protein</fullName>
    </submittedName>
</protein>
<accession>A0A811KUT7</accession>
<organism evidence="1 2">
    <name type="scientific">Bursaphelenchus okinawaensis</name>
    <dbReference type="NCBI Taxonomy" id="465554"/>
    <lineage>
        <taxon>Eukaryota</taxon>
        <taxon>Metazoa</taxon>
        <taxon>Ecdysozoa</taxon>
        <taxon>Nematoda</taxon>
        <taxon>Chromadorea</taxon>
        <taxon>Rhabditida</taxon>
        <taxon>Tylenchina</taxon>
        <taxon>Tylenchomorpha</taxon>
        <taxon>Aphelenchoidea</taxon>
        <taxon>Aphelenchoididae</taxon>
        <taxon>Bursaphelenchus</taxon>
    </lineage>
</organism>
<dbReference type="Proteomes" id="UP000614601">
    <property type="component" value="Unassembled WGS sequence"/>
</dbReference>
<dbReference type="EMBL" id="CAJFDH010000004">
    <property type="protein sequence ID" value="CAD5218773.1"/>
    <property type="molecule type" value="Genomic_DNA"/>
</dbReference>
<name>A0A811KUT7_9BILA</name>
<comment type="caution">
    <text evidence="1">The sequence shown here is derived from an EMBL/GenBank/DDBJ whole genome shotgun (WGS) entry which is preliminary data.</text>
</comment>
<dbReference type="Gene3D" id="2.20.25.530">
    <property type="match status" value="1"/>
</dbReference>
<dbReference type="Gene3D" id="1.10.20.120">
    <property type="match status" value="1"/>
</dbReference>
<dbReference type="GO" id="GO:0005654">
    <property type="term" value="C:nucleoplasm"/>
    <property type="evidence" value="ECO:0007669"/>
    <property type="project" value="TreeGrafter"/>
</dbReference>
<gene>
    <name evidence="1" type="ORF">BOKJ2_LOCUS7983</name>
</gene>
<evidence type="ECO:0000313" key="1">
    <source>
        <dbReference type="EMBL" id="CAD5218773.1"/>
    </source>
</evidence>
<dbReference type="EMBL" id="CAJFCW020000004">
    <property type="protein sequence ID" value="CAG9111659.1"/>
    <property type="molecule type" value="Genomic_DNA"/>
</dbReference>
<sequence>MVDLNESFDSQASLDIPDLMIEDDSNYMRRFIVGQPGHEDRKLYYLKHPKTKTKALYEITENGTNEVLKMKLDGRSTLLGESVIKETELFIMAPIHPFFLLIPELIEKKPMSKSIDNIFEGKLLAVAQIPSALKALDLACTVEVVDGRKHYSYDHDKLISWCMKRFNIYVEAFKASDEGPAAVRDDEAACRYYCFTIFTDYICESLGKELQMVLEIEKPEVTISTQTVVKRKSVVAVDPKPLNSKQRRLQKASKGVQSLSLFFTKKP</sequence>
<dbReference type="GO" id="GO:0006401">
    <property type="term" value="P:RNA catabolic process"/>
    <property type="evidence" value="ECO:0007669"/>
    <property type="project" value="TreeGrafter"/>
</dbReference>
<dbReference type="InterPro" id="IPR040456">
    <property type="entry name" value="RNase_H2_suB"/>
</dbReference>